<dbReference type="InterPro" id="IPR021520">
    <property type="entry name" value="Stealth_CR2"/>
</dbReference>
<feature type="domain" description="Stealth protein CR2 conserved region 2" evidence="4">
    <location>
        <begin position="114"/>
        <end position="221"/>
    </location>
</feature>
<gene>
    <name evidence="5" type="ORF">EYR15_15525</name>
</gene>
<evidence type="ECO:0000256" key="2">
    <source>
        <dbReference type="ARBA" id="ARBA00022679"/>
    </source>
</evidence>
<organism evidence="5 6">
    <name type="scientific">Hansschlegelia quercus</name>
    <dbReference type="NCBI Taxonomy" id="2528245"/>
    <lineage>
        <taxon>Bacteria</taxon>
        <taxon>Pseudomonadati</taxon>
        <taxon>Pseudomonadota</taxon>
        <taxon>Alphaproteobacteria</taxon>
        <taxon>Hyphomicrobiales</taxon>
        <taxon>Methylopilaceae</taxon>
        <taxon>Hansschlegelia</taxon>
    </lineage>
</organism>
<dbReference type="Proteomes" id="UP000291613">
    <property type="component" value="Unassembled WGS sequence"/>
</dbReference>
<comment type="similarity">
    <text evidence="1">Belongs to the stealth family.</text>
</comment>
<proteinExistence type="inferred from homology"/>
<evidence type="ECO:0000256" key="1">
    <source>
        <dbReference type="ARBA" id="ARBA00007583"/>
    </source>
</evidence>
<dbReference type="InterPro" id="IPR047141">
    <property type="entry name" value="Stealth"/>
</dbReference>
<keyword evidence="2" id="KW-0808">Transferase</keyword>
<comment type="caution">
    <text evidence="5">The sequence shown here is derived from an EMBL/GenBank/DDBJ whole genome shotgun (WGS) entry which is preliminary data.</text>
</comment>
<dbReference type="EMBL" id="SIUB01000009">
    <property type="protein sequence ID" value="TBN48017.1"/>
    <property type="molecule type" value="Genomic_DNA"/>
</dbReference>
<evidence type="ECO:0000259" key="4">
    <source>
        <dbReference type="Pfam" id="PF11380"/>
    </source>
</evidence>
<dbReference type="PANTHER" id="PTHR24045:SF0">
    <property type="entry name" value="N-ACETYLGLUCOSAMINE-1-PHOSPHOTRANSFERASE SUBUNITS ALPHA_BETA"/>
    <property type="match status" value="1"/>
</dbReference>
<dbReference type="GO" id="GO:0016772">
    <property type="term" value="F:transferase activity, transferring phosphorus-containing groups"/>
    <property type="evidence" value="ECO:0007669"/>
    <property type="project" value="InterPro"/>
</dbReference>
<evidence type="ECO:0000256" key="3">
    <source>
        <dbReference type="ARBA" id="ARBA00023169"/>
    </source>
</evidence>
<keyword evidence="6" id="KW-1185">Reference proteome</keyword>
<dbReference type="AlphaFoldDB" id="A0A4Q9GD26"/>
<reference evidence="5 6" key="1">
    <citation type="submission" date="2019-02" db="EMBL/GenBank/DDBJ databases">
        <title>Hansschlegelia quercus sp. nov., a novel methylotrophic bacterium from buds of oak (Quercus robur L.).</title>
        <authorList>
            <person name="Agafonova N.V."/>
            <person name="Kaparullina E.N."/>
            <person name="Grouzdev D.S."/>
            <person name="Doronina N.V."/>
        </authorList>
    </citation>
    <scope>NUCLEOTIDE SEQUENCE [LARGE SCALE GENOMIC DNA]</scope>
    <source>
        <strain evidence="5 6">Dub</strain>
    </source>
</reference>
<dbReference type="OrthoDB" id="9776077at2"/>
<keyword evidence="3" id="KW-0270">Exopolysaccharide synthesis</keyword>
<name>A0A4Q9GD26_9HYPH</name>
<protein>
    <recommendedName>
        <fullName evidence="4">Stealth protein CR2 conserved region 2 domain-containing protein</fullName>
    </recommendedName>
</protein>
<evidence type="ECO:0000313" key="5">
    <source>
        <dbReference type="EMBL" id="TBN48017.1"/>
    </source>
</evidence>
<dbReference type="PANTHER" id="PTHR24045">
    <property type="match status" value="1"/>
</dbReference>
<sequence length="389" mass="44504">MLPRSSIQNPQRARGPIRLLWVGVSLRAAILLGCRAHANSISLSVLVADVGLYLQGASRPVRCLVVSKSGAQILTDTDIVIAWVSGADSQHRKKRARYLANGPSPETVATKNRRFSDNEEIRFNLRSIRNHAPWIRRIWLITDNQFPSCIDRELAQSSNIEVVDHRTIYRGFEGFLPVFNSLAIETMLWRIPELAEQFIYCNDDMIFAAPTQETDFFREGKMVLRGSWTSLIDKPISFHNSNQIMAAHMFGYDLNNFFATPHVHYPMLRSVMEDAFAQFTPEFARNMSFRFRDRSQFWPISAHAYLAMQTERATGYVGKADYKHFSVNFCKTASKEQLIERLKMISRHKVKMTCINYFEPVESKVPDALRYLSEAAGPAADFELPPIDE</sequence>
<evidence type="ECO:0000313" key="6">
    <source>
        <dbReference type="Proteomes" id="UP000291613"/>
    </source>
</evidence>
<accession>A0A4Q9GD26</accession>
<dbReference type="Pfam" id="PF11380">
    <property type="entry name" value="Stealth_CR2"/>
    <property type="match status" value="1"/>
</dbReference>
<dbReference type="GO" id="GO:0000271">
    <property type="term" value="P:polysaccharide biosynthetic process"/>
    <property type="evidence" value="ECO:0007669"/>
    <property type="project" value="UniProtKB-KW"/>
</dbReference>